<evidence type="ECO:0000256" key="5">
    <source>
        <dbReference type="ARBA" id="ARBA00012458"/>
    </source>
</evidence>
<comment type="function">
    <text evidence="12">Catalyzes the condensation of para-aminobenzoate (pABA) with 6-hydroxymethyl-7,8-dihydropterin diphosphate (DHPt-PP) to form 7,8-dihydropteroate (H2Pte), the immediate precursor of folate derivatives.</text>
</comment>
<evidence type="ECO:0000256" key="7">
    <source>
        <dbReference type="ARBA" id="ARBA00022679"/>
    </source>
</evidence>
<dbReference type="GO" id="GO:0004156">
    <property type="term" value="F:dihydropteroate synthase activity"/>
    <property type="evidence" value="ECO:0007669"/>
    <property type="project" value="UniProtKB-EC"/>
</dbReference>
<evidence type="ECO:0000256" key="2">
    <source>
        <dbReference type="ARBA" id="ARBA00001946"/>
    </source>
</evidence>
<dbReference type="InterPro" id="IPR006390">
    <property type="entry name" value="DHP_synth_dom"/>
</dbReference>
<gene>
    <name evidence="14" type="primary">folP</name>
    <name evidence="14" type="ORF">KCG49_04320</name>
</gene>
<comment type="catalytic activity">
    <reaction evidence="1">
        <text>(7,8-dihydropterin-6-yl)methyl diphosphate + 4-aminobenzoate = 7,8-dihydropteroate + diphosphate</text>
        <dbReference type="Rhea" id="RHEA:19949"/>
        <dbReference type="ChEBI" id="CHEBI:17836"/>
        <dbReference type="ChEBI" id="CHEBI:17839"/>
        <dbReference type="ChEBI" id="CHEBI:33019"/>
        <dbReference type="ChEBI" id="CHEBI:72950"/>
        <dbReference type="EC" id="2.5.1.15"/>
    </reaction>
</comment>
<evidence type="ECO:0000256" key="1">
    <source>
        <dbReference type="ARBA" id="ARBA00000012"/>
    </source>
</evidence>
<dbReference type="PANTHER" id="PTHR20941:SF1">
    <property type="entry name" value="FOLIC ACID SYNTHESIS PROTEIN FOL1"/>
    <property type="match status" value="1"/>
</dbReference>
<proteinExistence type="inferred from homology"/>
<evidence type="ECO:0000256" key="9">
    <source>
        <dbReference type="ARBA" id="ARBA00022842"/>
    </source>
</evidence>
<comment type="similarity">
    <text evidence="4 12">Belongs to the DHPS family.</text>
</comment>
<dbReference type="CDD" id="cd00739">
    <property type="entry name" value="DHPS"/>
    <property type="match status" value="1"/>
</dbReference>
<evidence type="ECO:0000256" key="11">
    <source>
        <dbReference type="ARBA" id="ARBA00030193"/>
    </source>
</evidence>
<comment type="cofactor">
    <cofactor evidence="2 12">
        <name>Mg(2+)</name>
        <dbReference type="ChEBI" id="CHEBI:18420"/>
    </cofactor>
</comment>
<dbReference type="GO" id="GO:0046656">
    <property type="term" value="P:folic acid biosynthetic process"/>
    <property type="evidence" value="ECO:0007669"/>
    <property type="project" value="UniProtKB-KW"/>
</dbReference>
<evidence type="ECO:0000313" key="14">
    <source>
        <dbReference type="EMBL" id="MBV7268419.1"/>
    </source>
</evidence>
<name>A0A9X1JP68_9FLAO</name>
<evidence type="ECO:0000256" key="4">
    <source>
        <dbReference type="ARBA" id="ARBA00009503"/>
    </source>
</evidence>
<keyword evidence="7 12" id="KW-0808">Transferase</keyword>
<evidence type="ECO:0000256" key="6">
    <source>
        <dbReference type="ARBA" id="ARBA00016919"/>
    </source>
</evidence>
<dbReference type="InterPro" id="IPR000489">
    <property type="entry name" value="Pterin-binding_dom"/>
</dbReference>
<reference evidence="14" key="1">
    <citation type="submission" date="2021-04" db="EMBL/GenBank/DDBJ databases">
        <authorList>
            <person name="Pira H."/>
            <person name="Risdian C."/>
            <person name="Wink J."/>
        </authorList>
    </citation>
    <scope>NUCLEOTIDE SEQUENCE</scope>
    <source>
        <strain evidence="14">WHY3</strain>
    </source>
</reference>
<evidence type="ECO:0000256" key="3">
    <source>
        <dbReference type="ARBA" id="ARBA00004763"/>
    </source>
</evidence>
<accession>A0A9X1JP68</accession>
<dbReference type="PROSITE" id="PS00792">
    <property type="entry name" value="DHPS_1"/>
    <property type="match status" value="1"/>
</dbReference>
<dbReference type="GO" id="GO:0046654">
    <property type="term" value="P:tetrahydrofolate biosynthetic process"/>
    <property type="evidence" value="ECO:0007669"/>
    <property type="project" value="TreeGrafter"/>
</dbReference>
<evidence type="ECO:0000256" key="10">
    <source>
        <dbReference type="ARBA" id="ARBA00022909"/>
    </source>
</evidence>
<keyword evidence="8 12" id="KW-0479">Metal-binding</keyword>
<sequence>MLITLDFKFIILNHTTTINCKGKLIDLTSPKVMGILNVTPDSFFDGGQHKNESAILKQAETMLNEGATFIDIGGYSSRPGSDFVSEEEELNRVIPVIEMILNHFPETLISVDTFRSQIAKKSIEAGAALINDISAGKLDKTMLETVGKLGVPYIMMHMKGNPKTMQQQTDYEDLIKDINLYFAERITKAHAENINDIIIDPGFGFAKTLEQNYVLLNKMNLFQLADKPILVGISRKSMVYKTFDTTANEALNGTTALHMVALQRGAKILRVHDVKEAMECITLYNQLTIG</sequence>
<dbReference type="AlphaFoldDB" id="A0A9X1JP68"/>
<dbReference type="EMBL" id="JAGSPD010000003">
    <property type="protein sequence ID" value="MBV7268419.1"/>
    <property type="molecule type" value="Genomic_DNA"/>
</dbReference>
<feature type="domain" description="Pterin-binding" evidence="13">
    <location>
        <begin position="30"/>
        <end position="282"/>
    </location>
</feature>
<protein>
    <recommendedName>
        <fullName evidence="6 12">Dihydropteroate synthase</fullName>
        <shortName evidence="12">DHPS</shortName>
        <ecNumber evidence="5 12">2.5.1.15</ecNumber>
    </recommendedName>
    <alternativeName>
        <fullName evidence="11 12">Dihydropteroate pyrophosphorylase</fullName>
    </alternativeName>
</protein>
<keyword evidence="9 12" id="KW-0460">Magnesium</keyword>
<dbReference type="EC" id="2.5.1.15" evidence="5 12"/>
<dbReference type="GO" id="GO:0046872">
    <property type="term" value="F:metal ion binding"/>
    <property type="evidence" value="ECO:0007669"/>
    <property type="project" value="UniProtKB-KW"/>
</dbReference>
<keyword evidence="10 12" id="KW-0289">Folate biosynthesis</keyword>
<evidence type="ECO:0000256" key="8">
    <source>
        <dbReference type="ARBA" id="ARBA00022723"/>
    </source>
</evidence>
<dbReference type="InterPro" id="IPR045031">
    <property type="entry name" value="DHP_synth-like"/>
</dbReference>
<evidence type="ECO:0000256" key="12">
    <source>
        <dbReference type="RuleBase" id="RU361205"/>
    </source>
</evidence>
<dbReference type="FunFam" id="3.20.20.20:FF:000006">
    <property type="entry name" value="Dihydropteroate synthase"/>
    <property type="match status" value="1"/>
</dbReference>
<organism evidence="14 15">
    <name type="scientific">Winogradskyella luteola</name>
    <dbReference type="NCBI Taxonomy" id="2828330"/>
    <lineage>
        <taxon>Bacteria</taxon>
        <taxon>Pseudomonadati</taxon>
        <taxon>Bacteroidota</taxon>
        <taxon>Flavobacteriia</taxon>
        <taxon>Flavobacteriales</taxon>
        <taxon>Flavobacteriaceae</taxon>
        <taxon>Winogradskyella</taxon>
    </lineage>
</organism>
<comment type="caution">
    <text evidence="14">The sequence shown here is derived from an EMBL/GenBank/DDBJ whole genome shotgun (WGS) entry which is preliminary data.</text>
</comment>
<dbReference type="GO" id="GO:0005829">
    <property type="term" value="C:cytosol"/>
    <property type="evidence" value="ECO:0007669"/>
    <property type="project" value="TreeGrafter"/>
</dbReference>
<dbReference type="PANTHER" id="PTHR20941">
    <property type="entry name" value="FOLATE SYNTHESIS PROTEINS"/>
    <property type="match status" value="1"/>
</dbReference>
<dbReference type="NCBIfam" id="TIGR01496">
    <property type="entry name" value="DHPS"/>
    <property type="match status" value="1"/>
</dbReference>
<dbReference type="Pfam" id="PF00809">
    <property type="entry name" value="Pterin_bind"/>
    <property type="match status" value="1"/>
</dbReference>
<dbReference type="PROSITE" id="PS50972">
    <property type="entry name" value="PTERIN_BINDING"/>
    <property type="match status" value="1"/>
</dbReference>
<evidence type="ECO:0000313" key="15">
    <source>
        <dbReference type="Proteomes" id="UP001138894"/>
    </source>
</evidence>
<dbReference type="Proteomes" id="UP001138894">
    <property type="component" value="Unassembled WGS sequence"/>
</dbReference>
<comment type="pathway">
    <text evidence="3 12">Cofactor biosynthesis; tetrahydrofolate biosynthesis; 7,8-dihydrofolate from 2-amino-4-hydroxy-6-hydroxymethyl-7,8-dihydropteridine diphosphate and 4-aminobenzoate: step 1/2.</text>
</comment>
<keyword evidence="15" id="KW-1185">Reference proteome</keyword>
<evidence type="ECO:0000259" key="13">
    <source>
        <dbReference type="PROSITE" id="PS50972"/>
    </source>
</evidence>